<evidence type="ECO:0000313" key="3">
    <source>
        <dbReference type="Proteomes" id="UP000297948"/>
    </source>
</evidence>
<reference evidence="2 3" key="1">
    <citation type="submission" date="2019-03" db="EMBL/GenBank/DDBJ databases">
        <authorList>
            <person name="Gonzalez-Pimentel J.L."/>
        </authorList>
    </citation>
    <scope>NUCLEOTIDE SEQUENCE [LARGE SCALE GENOMIC DNA]</scope>
    <source>
        <strain evidence="2 3">JCM 31289</strain>
    </source>
</reference>
<feature type="compositionally biased region" description="Basic and acidic residues" evidence="1">
    <location>
        <begin position="36"/>
        <end position="56"/>
    </location>
</feature>
<proteinExistence type="predicted"/>
<comment type="caution">
    <text evidence="2">The sequence shown here is derived from an EMBL/GenBank/DDBJ whole genome shotgun (WGS) entry which is preliminary data.</text>
</comment>
<accession>A0A4Z0H644</accession>
<protein>
    <submittedName>
        <fullName evidence="2">Antitoxin</fullName>
    </submittedName>
</protein>
<dbReference type="OrthoDB" id="5125103at2"/>
<keyword evidence="3" id="KW-1185">Reference proteome</keyword>
<dbReference type="EMBL" id="SRID01000141">
    <property type="protein sequence ID" value="TGB07919.1"/>
    <property type="molecule type" value="Genomic_DNA"/>
</dbReference>
<feature type="compositionally biased region" description="Basic and acidic residues" evidence="1">
    <location>
        <begin position="1"/>
        <end position="24"/>
    </location>
</feature>
<dbReference type="RefSeq" id="WP_135339816.1">
    <property type="nucleotide sequence ID" value="NZ_JBHLTX010000039.1"/>
</dbReference>
<evidence type="ECO:0000256" key="1">
    <source>
        <dbReference type="SAM" id="MobiDB-lite"/>
    </source>
</evidence>
<dbReference type="Proteomes" id="UP000297948">
    <property type="component" value="Unassembled WGS sequence"/>
</dbReference>
<gene>
    <name evidence="2" type="ORF">E4099_16440</name>
</gene>
<organism evidence="2 3">
    <name type="scientific">Streptomyces palmae</name>
    <dbReference type="NCBI Taxonomy" id="1701085"/>
    <lineage>
        <taxon>Bacteria</taxon>
        <taxon>Bacillati</taxon>
        <taxon>Actinomycetota</taxon>
        <taxon>Actinomycetes</taxon>
        <taxon>Kitasatosporales</taxon>
        <taxon>Streptomycetaceae</taxon>
        <taxon>Streptomyces</taxon>
    </lineage>
</organism>
<dbReference type="AlphaFoldDB" id="A0A4Z0H644"/>
<name>A0A4Z0H644_9ACTN</name>
<dbReference type="Pfam" id="PF14013">
    <property type="entry name" value="MT0933_antitox"/>
    <property type="match status" value="1"/>
</dbReference>
<evidence type="ECO:0000313" key="2">
    <source>
        <dbReference type="EMBL" id="TGB07919.1"/>
    </source>
</evidence>
<feature type="region of interest" description="Disordered" evidence="1">
    <location>
        <begin position="1"/>
        <end position="68"/>
    </location>
</feature>
<dbReference type="InterPro" id="IPR028037">
    <property type="entry name" value="Antitoxin_Rv0909/MT0933"/>
</dbReference>
<sequence length="68" mass="7013">MSLKDSMKNLKDKVTGAARQHPDQAGKGVDAAAGQADRRTGGKHTDQIDRGADQAKKSFGSGGDQGST</sequence>